<organism evidence="6 7">
    <name type="scientific">Candidatus Borkfalkia faecavium</name>
    <dbReference type="NCBI Taxonomy" id="2838508"/>
    <lineage>
        <taxon>Bacteria</taxon>
        <taxon>Bacillati</taxon>
        <taxon>Bacillota</taxon>
        <taxon>Clostridia</taxon>
        <taxon>Christensenellales</taxon>
        <taxon>Christensenellaceae</taxon>
        <taxon>Candidatus Borkfalkia</taxon>
    </lineage>
</organism>
<proteinExistence type="predicted"/>
<evidence type="ECO:0000256" key="5">
    <source>
        <dbReference type="SAM" id="Phobius"/>
    </source>
</evidence>
<reference evidence="6" key="2">
    <citation type="submission" date="2021-04" db="EMBL/GenBank/DDBJ databases">
        <authorList>
            <person name="Gilroy R."/>
        </authorList>
    </citation>
    <scope>NUCLEOTIDE SEQUENCE</scope>
    <source>
        <strain evidence="6">2189</strain>
    </source>
</reference>
<evidence type="ECO:0000313" key="6">
    <source>
        <dbReference type="EMBL" id="HIX50731.1"/>
    </source>
</evidence>
<protein>
    <submittedName>
        <fullName evidence="6">Energy-coupling factor transporter transmembrane protein EcfT</fullName>
    </submittedName>
</protein>
<comment type="caution">
    <text evidence="6">The sequence shown here is derived from an EMBL/GenBank/DDBJ whole genome shotgun (WGS) entry which is preliminary data.</text>
</comment>
<keyword evidence="4 5" id="KW-0472">Membrane</keyword>
<feature type="transmembrane region" description="Helical" evidence="5">
    <location>
        <begin position="152"/>
        <end position="171"/>
    </location>
</feature>
<evidence type="ECO:0000256" key="4">
    <source>
        <dbReference type="ARBA" id="ARBA00023136"/>
    </source>
</evidence>
<evidence type="ECO:0000256" key="3">
    <source>
        <dbReference type="ARBA" id="ARBA00022989"/>
    </source>
</evidence>
<feature type="transmembrane region" description="Helical" evidence="5">
    <location>
        <begin position="250"/>
        <end position="270"/>
    </location>
</feature>
<keyword evidence="3 5" id="KW-1133">Transmembrane helix</keyword>
<dbReference type="Proteomes" id="UP000886847">
    <property type="component" value="Unassembled WGS sequence"/>
</dbReference>
<feature type="transmembrane region" description="Helical" evidence="5">
    <location>
        <begin position="26"/>
        <end position="58"/>
    </location>
</feature>
<sequence>MLNDVTFGQYYPTRSFVHNMDPRAKLILVIAYIVAIFLADNFFGLAAVILFLLVTVAFARVPLGRVLRSVKMILFLVIFTAVLNLLFYGGESAYEPLVQWWIITITYESIVNMLFLALRLTLLILGTSVLTLTTTPVALTDGLESLLKPLKYIKFPVHELALIMSIALRFIPTLMDETNRIVAAQKARGADFDTGGIVKRAKAMVPVLIPLLVSAFRRAEELGDAMDARCYSGAKGRTKYKKLRFTWRDLVGVLAVAALITGVVLLNVYLGGKFEILSWIIPQ</sequence>
<evidence type="ECO:0000313" key="7">
    <source>
        <dbReference type="Proteomes" id="UP000886847"/>
    </source>
</evidence>
<dbReference type="GO" id="GO:0005886">
    <property type="term" value="C:plasma membrane"/>
    <property type="evidence" value="ECO:0007669"/>
    <property type="project" value="TreeGrafter"/>
</dbReference>
<dbReference type="InterPro" id="IPR003339">
    <property type="entry name" value="ABC/ECF_trnsptr_transmembrane"/>
</dbReference>
<dbReference type="PANTHER" id="PTHR33514:SF13">
    <property type="entry name" value="PROTEIN ABCI12, CHLOROPLASTIC"/>
    <property type="match status" value="1"/>
</dbReference>
<accession>A0A9D1W1G0</accession>
<dbReference type="PANTHER" id="PTHR33514">
    <property type="entry name" value="PROTEIN ABCI12, CHLOROPLASTIC"/>
    <property type="match status" value="1"/>
</dbReference>
<name>A0A9D1W1G0_9FIRM</name>
<keyword evidence="2 5" id="KW-0812">Transmembrane</keyword>
<dbReference type="EMBL" id="DXEW01000028">
    <property type="protein sequence ID" value="HIX50731.1"/>
    <property type="molecule type" value="Genomic_DNA"/>
</dbReference>
<dbReference type="Pfam" id="PF02361">
    <property type="entry name" value="CbiQ"/>
    <property type="match status" value="1"/>
</dbReference>
<feature type="transmembrane region" description="Helical" evidence="5">
    <location>
        <begin position="122"/>
        <end position="140"/>
    </location>
</feature>
<comment type="subcellular location">
    <subcellularLocation>
        <location evidence="1">Membrane</location>
        <topology evidence="1">Multi-pass membrane protein</topology>
    </subcellularLocation>
</comment>
<dbReference type="CDD" id="cd16914">
    <property type="entry name" value="EcfT"/>
    <property type="match status" value="1"/>
</dbReference>
<gene>
    <name evidence="6" type="ORF">H9851_05550</name>
</gene>
<reference evidence="6" key="1">
    <citation type="journal article" date="2021" name="PeerJ">
        <title>Extensive microbial diversity within the chicken gut microbiome revealed by metagenomics and culture.</title>
        <authorList>
            <person name="Gilroy R."/>
            <person name="Ravi A."/>
            <person name="Getino M."/>
            <person name="Pursley I."/>
            <person name="Horton D.L."/>
            <person name="Alikhan N.F."/>
            <person name="Baker D."/>
            <person name="Gharbi K."/>
            <person name="Hall N."/>
            <person name="Watson M."/>
            <person name="Adriaenssens E.M."/>
            <person name="Foster-Nyarko E."/>
            <person name="Jarju S."/>
            <person name="Secka A."/>
            <person name="Antonio M."/>
            <person name="Oren A."/>
            <person name="Chaudhuri R.R."/>
            <person name="La Ragione R."/>
            <person name="Hildebrand F."/>
            <person name="Pallen M.J."/>
        </authorList>
    </citation>
    <scope>NUCLEOTIDE SEQUENCE</scope>
    <source>
        <strain evidence="6">2189</strain>
    </source>
</reference>
<evidence type="ECO:0000256" key="2">
    <source>
        <dbReference type="ARBA" id="ARBA00022692"/>
    </source>
</evidence>
<feature type="transmembrane region" description="Helical" evidence="5">
    <location>
        <begin position="70"/>
        <end position="88"/>
    </location>
</feature>
<dbReference type="AlphaFoldDB" id="A0A9D1W1G0"/>
<evidence type="ECO:0000256" key="1">
    <source>
        <dbReference type="ARBA" id="ARBA00004141"/>
    </source>
</evidence>